<gene>
    <name evidence="1" type="ORF">WOA13_01420</name>
</gene>
<organism evidence="1 2">
    <name type="scientific">Methanococcoides cohabitans</name>
    <dbReference type="NCBI Taxonomy" id="3136559"/>
    <lineage>
        <taxon>Archaea</taxon>
        <taxon>Methanobacteriati</taxon>
        <taxon>Methanobacteriota</taxon>
        <taxon>Stenosarchaea group</taxon>
        <taxon>Methanomicrobia</taxon>
        <taxon>Methanosarcinales</taxon>
        <taxon>Methanosarcinaceae</taxon>
        <taxon>Methanococcoides</taxon>
    </lineage>
</organism>
<proteinExistence type="predicted"/>
<keyword evidence="2" id="KW-1185">Reference proteome</keyword>
<dbReference type="RefSeq" id="WP_342126222.1">
    <property type="nucleotide sequence ID" value="NZ_JBCAUS010000002.1"/>
</dbReference>
<dbReference type="EMBL" id="JBCAUS010000002">
    <property type="protein sequence ID" value="MEL4304499.1"/>
    <property type="molecule type" value="Genomic_DNA"/>
</dbReference>
<evidence type="ECO:0000313" key="2">
    <source>
        <dbReference type="Proteomes" id="UP001396646"/>
    </source>
</evidence>
<sequence length="175" mass="19002">MKTTTNALLMGAIVLAGAGMIALTMQTGIVQAAYGSGPGSGWGGCPAYGAYASGYTGYNQAATNSGSYELTVEAIEDALDIAREQIDADVREENIYQMGRWWVVYHANDDGVVMRSYIDAFTGDVLDTPDQAYDYTNTRRGYGMMNGDGYRYSMGHGYRMGYGPGMGYGGMYYYR</sequence>
<evidence type="ECO:0008006" key="3">
    <source>
        <dbReference type="Google" id="ProtNLM"/>
    </source>
</evidence>
<accession>A0ABU9KQ35</accession>
<comment type="caution">
    <text evidence="1">The sequence shown here is derived from an EMBL/GenBank/DDBJ whole genome shotgun (WGS) entry which is preliminary data.</text>
</comment>
<evidence type="ECO:0000313" key="1">
    <source>
        <dbReference type="EMBL" id="MEL4304499.1"/>
    </source>
</evidence>
<protein>
    <recommendedName>
        <fullName evidence="3">PepSY domain-containing protein</fullName>
    </recommendedName>
</protein>
<dbReference type="Proteomes" id="UP001396646">
    <property type="component" value="Unassembled WGS sequence"/>
</dbReference>
<name>A0ABU9KQ35_9EURY</name>
<reference evidence="1 2" key="1">
    <citation type="submission" date="2024-04" db="EMBL/GenBank/DDBJ databases">
        <title>Methanococcoides sp. LMO-2.</title>
        <authorList>
            <person name="Liang L."/>
        </authorList>
    </citation>
    <scope>NUCLEOTIDE SEQUENCE [LARGE SCALE GENOMIC DNA]</scope>
    <source>
        <strain evidence="1 2">LMO-2</strain>
    </source>
</reference>